<keyword evidence="4" id="KW-1185">Reference proteome</keyword>
<gene>
    <name evidence="3" type="ORF">J2S25_000909</name>
</gene>
<dbReference type="InterPro" id="IPR036779">
    <property type="entry name" value="LysM_dom_sf"/>
</dbReference>
<organism evidence="3 4">
    <name type="scientific">Mesobacillus stamsii</name>
    <dbReference type="NCBI Taxonomy" id="225347"/>
    <lineage>
        <taxon>Bacteria</taxon>
        <taxon>Bacillati</taxon>
        <taxon>Bacillota</taxon>
        <taxon>Bacilli</taxon>
        <taxon>Bacillales</taxon>
        <taxon>Bacillaceae</taxon>
        <taxon>Mesobacillus</taxon>
    </lineage>
</organism>
<dbReference type="CDD" id="cd00118">
    <property type="entry name" value="LysM"/>
    <property type="match status" value="1"/>
</dbReference>
<evidence type="ECO:0000313" key="4">
    <source>
        <dbReference type="Proteomes" id="UP001242313"/>
    </source>
</evidence>
<feature type="region of interest" description="Disordered" evidence="1">
    <location>
        <begin position="144"/>
        <end position="168"/>
    </location>
</feature>
<feature type="domain" description="LysM" evidence="2">
    <location>
        <begin position="170"/>
        <end position="219"/>
    </location>
</feature>
<accession>A0ABU0FS29</accession>
<feature type="compositionally biased region" description="Basic residues" evidence="1">
    <location>
        <begin position="154"/>
        <end position="168"/>
    </location>
</feature>
<dbReference type="InterPro" id="IPR018392">
    <property type="entry name" value="LysM"/>
</dbReference>
<dbReference type="Pfam" id="PF01476">
    <property type="entry name" value="LysM"/>
    <property type="match status" value="1"/>
</dbReference>
<dbReference type="SUPFAM" id="SSF54106">
    <property type="entry name" value="LysM domain"/>
    <property type="match status" value="1"/>
</dbReference>
<protein>
    <submittedName>
        <fullName evidence="3">LysM repeat protein</fullName>
    </submittedName>
</protein>
<dbReference type="Proteomes" id="UP001242313">
    <property type="component" value="Unassembled WGS sequence"/>
</dbReference>
<evidence type="ECO:0000313" key="3">
    <source>
        <dbReference type="EMBL" id="MDQ0412729.1"/>
    </source>
</evidence>
<reference evidence="3 4" key="1">
    <citation type="submission" date="2023-07" db="EMBL/GenBank/DDBJ databases">
        <title>Genomic Encyclopedia of Type Strains, Phase IV (KMG-IV): sequencing the most valuable type-strain genomes for metagenomic binning, comparative biology and taxonomic classification.</title>
        <authorList>
            <person name="Goeker M."/>
        </authorList>
    </citation>
    <scope>NUCLEOTIDE SEQUENCE [LARGE SCALE GENOMIC DNA]</scope>
    <source>
        <strain evidence="3 4">DSM 19598</strain>
    </source>
</reference>
<dbReference type="PROSITE" id="PS51782">
    <property type="entry name" value="LYSM"/>
    <property type="match status" value="1"/>
</dbReference>
<sequence>MTNGIYLSINNDTEGFRLPVNPEKIEVTMKGSGEEFKIAKLGSVNVPKDVELQEFTIESFLPGQKYAFSTSGQQQPKFYIDKIKKWHEERTSVRYIYANGAFTINLLTTIEEFTYDEQFGSNDVNFSLHLKQYKPFGIQKMKIKKSPSTNKPVAVKKKTPPRQNPKPRYKTYSLVKGDSLWKVAEKFLGSGTRYPEIAKLNNIKKSDYRRLPIGLKIKLPPK</sequence>
<dbReference type="Gene3D" id="3.10.350.10">
    <property type="entry name" value="LysM domain"/>
    <property type="match status" value="1"/>
</dbReference>
<name>A0ABU0FS29_9BACI</name>
<dbReference type="EMBL" id="JAUSUN010000004">
    <property type="protein sequence ID" value="MDQ0412729.1"/>
    <property type="molecule type" value="Genomic_DNA"/>
</dbReference>
<dbReference type="SMART" id="SM00257">
    <property type="entry name" value="LysM"/>
    <property type="match status" value="1"/>
</dbReference>
<dbReference type="RefSeq" id="WP_307191318.1">
    <property type="nucleotide sequence ID" value="NZ_JAUSUN010000004.1"/>
</dbReference>
<evidence type="ECO:0000259" key="2">
    <source>
        <dbReference type="PROSITE" id="PS51782"/>
    </source>
</evidence>
<comment type="caution">
    <text evidence="3">The sequence shown here is derived from an EMBL/GenBank/DDBJ whole genome shotgun (WGS) entry which is preliminary data.</text>
</comment>
<evidence type="ECO:0000256" key="1">
    <source>
        <dbReference type="SAM" id="MobiDB-lite"/>
    </source>
</evidence>
<proteinExistence type="predicted"/>